<dbReference type="AlphaFoldDB" id="K5VV54"/>
<keyword evidence="3" id="KW-1185">Reference proteome</keyword>
<organism evidence="2 3">
    <name type="scientific">Phanerochaete carnosa (strain HHB-10118-sp)</name>
    <name type="common">White-rot fungus</name>
    <name type="synonym">Peniophora carnosa</name>
    <dbReference type="NCBI Taxonomy" id="650164"/>
    <lineage>
        <taxon>Eukaryota</taxon>
        <taxon>Fungi</taxon>
        <taxon>Dikarya</taxon>
        <taxon>Basidiomycota</taxon>
        <taxon>Agaricomycotina</taxon>
        <taxon>Agaricomycetes</taxon>
        <taxon>Polyporales</taxon>
        <taxon>Phanerochaetaceae</taxon>
        <taxon>Phanerochaete</taxon>
    </lineage>
</organism>
<accession>K5VV54</accession>
<evidence type="ECO:0000313" key="3">
    <source>
        <dbReference type="Proteomes" id="UP000008370"/>
    </source>
</evidence>
<dbReference type="EMBL" id="JH930472">
    <property type="protein sequence ID" value="EKM55393.1"/>
    <property type="molecule type" value="Genomic_DNA"/>
</dbReference>
<dbReference type="OrthoDB" id="2683368at2759"/>
<proteinExistence type="predicted"/>
<evidence type="ECO:0000313" key="2">
    <source>
        <dbReference type="EMBL" id="EKM55393.1"/>
    </source>
</evidence>
<reference evidence="2 3" key="1">
    <citation type="journal article" date="2012" name="BMC Genomics">
        <title>Comparative genomics of the white-rot fungi, Phanerochaete carnosa and P. chrysosporium, to elucidate the genetic basis of the distinct wood types they colonize.</title>
        <authorList>
            <person name="Suzuki H."/>
            <person name="MacDonald J."/>
            <person name="Syed K."/>
            <person name="Salamov A."/>
            <person name="Hori C."/>
            <person name="Aerts A."/>
            <person name="Henrissat B."/>
            <person name="Wiebenga A."/>
            <person name="vanKuyk P.A."/>
            <person name="Barry K."/>
            <person name="Lindquist E."/>
            <person name="LaButti K."/>
            <person name="Lapidus A."/>
            <person name="Lucas S."/>
            <person name="Coutinho P."/>
            <person name="Gong Y."/>
            <person name="Samejima M."/>
            <person name="Mahadevan R."/>
            <person name="Abou-Zaid M."/>
            <person name="de Vries R.P."/>
            <person name="Igarashi K."/>
            <person name="Yadav J.S."/>
            <person name="Grigoriev I.V."/>
            <person name="Master E.R."/>
        </authorList>
    </citation>
    <scope>NUCLEOTIDE SEQUENCE [LARGE SCALE GENOMIC DNA]</scope>
    <source>
        <strain evidence="2 3">HHB-10118-sp</strain>
    </source>
</reference>
<feature type="compositionally biased region" description="Polar residues" evidence="1">
    <location>
        <begin position="41"/>
        <end position="52"/>
    </location>
</feature>
<feature type="region of interest" description="Disordered" evidence="1">
    <location>
        <begin position="1"/>
        <end position="83"/>
    </location>
</feature>
<feature type="region of interest" description="Disordered" evidence="1">
    <location>
        <begin position="349"/>
        <end position="369"/>
    </location>
</feature>
<sequence length="369" mass="39520">MRTLSATGPQAVVSPRPSSAAADRTQLNGRSTPQPLPQSGRLRTQRSLTNLPRSPYAIERTADRTRIDALPPLPPLPLLSLNSTKPNKMELYERRNESAASISSASSGSSYSTTHTNSWPSSASSDTSLTSLEDSADKDTPEPKGGTKPAPGFGTSLWSRVAAAAGGLSVSVSRAWEANIEVSSGEVTPPGEESRLTRAIKSYHIEKARQPSDLPDWLFSERERGVRAAARSAGSDERAKQTPAEPKTAKRIATPARAGAGSIARKEVDAESAASASRATQKLRELRDAKVTKRIPTIRFVDTPHPRHAAYKRVDDDTALLESVSSPPLAELPEPRLVTNVRPVASLKSVGRRPNAVGLPSSVRPRTRP</sequence>
<dbReference type="KEGG" id="pco:PHACADRAFT_255994"/>
<protein>
    <submittedName>
        <fullName evidence="2">Uncharacterized protein</fullName>
    </submittedName>
</protein>
<gene>
    <name evidence="2" type="ORF">PHACADRAFT_255994</name>
</gene>
<feature type="region of interest" description="Disordered" evidence="1">
    <location>
        <begin position="101"/>
        <end position="154"/>
    </location>
</feature>
<dbReference type="InParanoid" id="K5VV54"/>
<name>K5VV54_PHACS</name>
<evidence type="ECO:0000256" key="1">
    <source>
        <dbReference type="SAM" id="MobiDB-lite"/>
    </source>
</evidence>
<feature type="region of interest" description="Disordered" evidence="1">
    <location>
        <begin position="228"/>
        <end position="282"/>
    </location>
</feature>
<dbReference type="RefSeq" id="XP_007395718.1">
    <property type="nucleotide sequence ID" value="XM_007395656.1"/>
</dbReference>
<dbReference type="GeneID" id="18916449"/>
<feature type="compositionally biased region" description="Low complexity" evidence="1">
    <location>
        <begin position="11"/>
        <end position="22"/>
    </location>
</feature>
<dbReference type="Proteomes" id="UP000008370">
    <property type="component" value="Unassembled WGS sequence"/>
</dbReference>
<dbReference type="HOGENOM" id="CLU_057364_0_0_1"/>
<feature type="compositionally biased region" description="Low complexity" evidence="1">
    <location>
        <begin position="101"/>
        <end position="133"/>
    </location>
</feature>